<feature type="coiled-coil region" evidence="1">
    <location>
        <begin position="164"/>
        <end position="198"/>
    </location>
</feature>
<dbReference type="OrthoDB" id="7800844at2"/>
<dbReference type="EMBL" id="CP002018">
    <property type="protein sequence ID" value="AEM41145.1"/>
    <property type="molecule type" value="Genomic_DNA"/>
</dbReference>
<evidence type="ECO:0000313" key="4">
    <source>
        <dbReference type="Proteomes" id="UP000000692"/>
    </source>
</evidence>
<evidence type="ECO:0000256" key="1">
    <source>
        <dbReference type="SAM" id="Coils"/>
    </source>
</evidence>
<dbReference type="PANTHER" id="PTHR32309:SF13">
    <property type="entry name" value="FERRIC ENTEROBACTIN TRANSPORT PROTEIN FEPE"/>
    <property type="match status" value="1"/>
</dbReference>
<reference evidence="3 4" key="1">
    <citation type="journal article" date="2011" name="J. Bacteriol.">
        <title>Complete genome sequence of the industrial strain Ketogulonicigenium vulgare WSH-001.</title>
        <authorList>
            <person name="Liu L."/>
            <person name="Li Y."/>
            <person name="Zhang J."/>
            <person name="Zhou Z."/>
            <person name="Liu J."/>
            <person name="Li X."/>
            <person name="Zhou J."/>
            <person name="Du G."/>
            <person name="Wang L."/>
            <person name="Chen J."/>
        </authorList>
    </citation>
    <scope>NUCLEOTIDE SEQUENCE [LARGE SCALE GENOMIC DNA]</scope>
    <source>
        <strain evidence="3 4">WSH-001</strain>
    </source>
</reference>
<protein>
    <submittedName>
        <fullName evidence="3">Capsule polysaccharide export protein-like protein</fullName>
    </submittedName>
</protein>
<dbReference type="GO" id="GO:0005886">
    <property type="term" value="C:plasma membrane"/>
    <property type="evidence" value="ECO:0007669"/>
    <property type="project" value="TreeGrafter"/>
</dbReference>
<keyword evidence="4" id="KW-1185">Reference proteome</keyword>
<dbReference type="PANTHER" id="PTHR32309">
    <property type="entry name" value="TYROSINE-PROTEIN KINASE"/>
    <property type="match status" value="1"/>
</dbReference>
<sequence length="362" mass="39771">MMRLWSFLGLVALPALLSALYFGAIASDRYAANASFVVRSIEGGGGGADMLSSLTGMTSAGSTRSDSYVLGRFLHAPDMLRRIDAALGFDRLFADPAIDALQRLDPAAAFEDRLRYWRRHATSRFDATTSIFEFEVEAYSAQDAVDIANLVLDASVEVINRLSEEARSAALQQATQELQRAEDQLRAARAALTTFRTARNIGDPTINLTLQEQRISTISGQISSLRADVASLERSAPQSPALGVRRNQLAGLTDERDRLRAEIAGADGAGALAAAVLSDYEDLQMSQEFAQQYYASALTSYESARANADRQQRYLAVFADPYPEEIAKYPYRILTPALIFLGLSFAWLVGLLLTQLIWDHRR</sequence>
<feature type="transmembrane region" description="Helical" evidence="2">
    <location>
        <begin position="337"/>
        <end position="358"/>
    </location>
</feature>
<dbReference type="KEGG" id="kvl:KVU_1306"/>
<evidence type="ECO:0000313" key="3">
    <source>
        <dbReference type="EMBL" id="AEM41145.1"/>
    </source>
</evidence>
<dbReference type="eggNOG" id="COG3524">
    <property type="taxonomic scope" value="Bacteria"/>
</dbReference>
<keyword evidence="2" id="KW-1133">Transmembrane helix</keyword>
<dbReference type="Proteomes" id="UP000000692">
    <property type="component" value="Chromosome"/>
</dbReference>
<keyword evidence="2" id="KW-0472">Membrane</keyword>
<dbReference type="RefSeq" id="WP_013384609.1">
    <property type="nucleotide sequence ID" value="NC_017384.1"/>
</dbReference>
<dbReference type="HOGENOM" id="CLU_027864_0_0_5"/>
<gene>
    <name evidence="3" type="primary">rkpR</name>
    <name evidence="3" type="ordered locus">KVU_1306</name>
</gene>
<keyword evidence="2" id="KW-0812">Transmembrane</keyword>
<dbReference type="InterPro" id="IPR050445">
    <property type="entry name" value="Bact_polysacc_biosynth/exp"/>
</dbReference>
<keyword evidence="1" id="KW-0175">Coiled coil</keyword>
<dbReference type="GO" id="GO:0004713">
    <property type="term" value="F:protein tyrosine kinase activity"/>
    <property type="evidence" value="ECO:0007669"/>
    <property type="project" value="TreeGrafter"/>
</dbReference>
<evidence type="ECO:0000256" key="2">
    <source>
        <dbReference type="SAM" id="Phobius"/>
    </source>
</evidence>
<accession>F9Y819</accession>
<name>F9Y819_KETVW</name>
<proteinExistence type="predicted"/>
<dbReference type="AlphaFoldDB" id="F9Y819"/>
<organism evidence="3 4">
    <name type="scientific">Ketogulonicigenium vulgare (strain WSH-001)</name>
    <dbReference type="NCBI Taxonomy" id="759362"/>
    <lineage>
        <taxon>Bacteria</taxon>
        <taxon>Pseudomonadati</taxon>
        <taxon>Pseudomonadota</taxon>
        <taxon>Alphaproteobacteria</taxon>
        <taxon>Rhodobacterales</taxon>
        <taxon>Roseobacteraceae</taxon>
        <taxon>Ketogulonicigenium</taxon>
    </lineage>
</organism>